<name>A0A0B2K2K5_9FIRM</name>
<protein>
    <recommendedName>
        <fullName evidence="3">Sortase</fullName>
    </recommendedName>
</protein>
<dbReference type="AlphaFoldDB" id="A0A0B2K2K5"/>
<dbReference type="SUPFAM" id="SSF56399">
    <property type="entry name" value="ADP-ribosylation"/>
    <property type="match status" value="1"/>
</dbReference>
<dbReference type="RefSeq" id="WP_039207214.1">
    <property type="nucleotide sequence ID" value="NZ_JSCE01000102.1"/>
</dbReference>
<dbReference type="Proteomes" id="UP000030993">
    <property type="component" value="Unassembled WGS sequence"/>
</dbReference>
<organism evidence="1 2">
    <name type="scientific">Anaerovibrio lipolyticus</name>
    <dbReference type="NCBI Taxonomy" id="82374"/>
    <lineage>
        <taxon>Bacteria</taxon>
        <taxon>Bacillati</taxon>
        <taxon>Bacillota</taxon>
        <taxon>Negativicutes</taxon>
        <taxon>Selenomonadales</taxon>
        <taxon>Selenomonadaceae</taxon>
        <taxon>Anaerovibrio</taxon>
    </lineage>
</organism>
<dbReference type="EMBL" id="JSCE01000102">
    <property type="protein sequence ID" value="KHM52362.1"/>
    <property type="molecule type" value="Genomic_DNA"/>
</dbReference>
<comment type="caution">
    <text evidence="1">The sequence shown here is derived from an EMBL/GenBank/DDBJ whole genome shotgun (WGS) entry which is preliminary data.</text>
</comment>
<evidence type="ECO:0000313" key="1">
    <source>
        <dbReference type="EMBL" id="KHM52362.1"/>
    </source>
</evidence>
<gene>
    <name evidence="1" type="ORF">NZ47_05305</name>
</gene>
<dbReference type="InterPro" id="IPR025051">
    <property type="entry name" value="DUF3990"/>
</dbReference>
<evidence type="ECO:0000313" key="2">
    <source>
        <dbReference type="Proteomes" id="UP000030993"/>
    </source>
</evidence>
<dbReference type="STRING" id="82374.NZ47_05305"/>
<dbReference type="Pfam" id="PF13151">
    <property type="entry name" value="DUF3990"/>
    <property type="match status" value="1"/>
</dbReference>
<keyword evidence="2" id="KW-1185">Reference proteome</keyword>
<accession>A0A0B2K2K5</accession>
<reference evidence="1 2" key="1">
    <citation type="journal article" date="2013" name="PLoS ONE">
        <title>Identification and characterization of three novel lipases belonging to families II and V from Anaerovibrio lipolyticus 5ST.</title>
        <authorList>
            <person name="Prive F."/>
            <person name="Kaderbhai N.N."/>
            <person name="Girdwood S."/>
            <person name="Worgan H.J."/>
            <person name="Pinloche E."/>
            <person name="Scollan N.D."/>
            <person name="Huws S.A."/>
            <person name="Newbold C.J."/>
        </authorList>
    </citation>
    <scope>NUCLEOTIDE SEQUENCE [LARGE SCALE GENOMIC DNA]</scope>
    <source>
        <strain evidence="1 2">5S</strain>
    </source>
</reference>
<evidence type="ECO:0008006" key="3">
    <source>
        <dbReference type="Google" id="ProtNLM"/>
    </source>
</evidence>
<proteinExistence type="predicted"/>
<sequence>MIVYHGSDHIVKVPVFHGGKRNNDYGHGFYTTESLELAKEWACAKNTDGFANRYELDLEELAILNLNSSEYNILNWLALLTKYRSYWQSGSIAEDSKNYLQQNFFIDPDKYDVIIGYRADDSYFSFAQDFIAGTISLNKLSKAMRLGKLGEQIVLKSEKAYSHIKFIGAEPAEANLWYEKKSVRDREARRSYRKSRSQTDSVSEIYMLDIMREGITNGDSRLR</sequence>